<evidence type="ECO:0000256" key="1">
    <source>
        <dbReference type="ARBA" id="ARBA00023054"/>
    </source>
</evidence>
<feature type="region of interest" description="Disordered" evidence="2">
    <location>
        <begin position="486"/>
        <end position="536"/>
    </location>
</feature>
<sequence>MLERAKVRREKLDVQLTNAGHDVNRRRSPLRDANALLQQATAAAVASPPKSPVKVTRGNTPPVKSPRKSPVFKSLASETNVTNELNKENSEEFAACNARSKLQRLGKLYSDDSNYGLSSPIHRTEEKFSAEEDNVGHAKPVRRGARLDRLAALASTINNWEDDLSHPSLNNAKAKSPESKAERIQAKFNEQVKAASEPQPSTSRDSRWIDNQKKQKDPSPARHLKWDKNVLDSLEAQGFSRTKSNSRLVYDYKHCSQESNAAASRLSPNKFTRQAEGKRQVSPSKSVESPKGKKIGDNASGSPTSSSKSSDSKCSSTPERVTKSANTTSSSRLPSRTGFNGSPKTLVQPSGSVLSKASMFEAKNADTKVKDPAQTSLAERMAFFERNKGQAPLIPKAPLTMSIPPKKLQEKDNAHPDSSPLNNRNVEAASKTVVEQRAIFEQGNNRNKVEEMENHILQATGAERQRELDMLRARFNVNKDIARAAAGSCVRTSESSEGGGKSASPKSSLVCPVKPTPAPDNVAPPPPPPPLPQPEIISYHAKTSTKRQVVGSPPKLPRSKTSDIKRIRVCAPKPGSLYPNLSEIEVTESESDTEYTVGSTEAVTATLDERSDTETGTEAEYYVQDETDDETESEWENIQNVCIGRTSLGRVIMHELNERSLSIEPDPDSSTTTDISVLDEMDQFLDDCLEMQEETDVREEGPTPPKVNKSGKSPMAAYNFKSPLKMTSPSKKTERIPYVESSGRHVPLLRTVSSYRRQQSELKARSTARPATGADPSFSEQKPTRENETILVESKVRLLLDEVCTQQKKIEGASKALNLCHSTVEFNGSSEHVGGEWALLVATHKRQAALNEVQRLKREGTLRPVKAGSSEVQGSGSLTISAITLPLKQEYFRNMGINTYLHSVCLMYYLGEVVATQAATAEPGDSCIRFTSTLKLDDLHSDFKIDVEVYCLETQPKYLPHEKKYHINHNGAKAVNKTPKKKNQFVMPEIQSPAGPNVIRSPAFQLCGSTAITLNDINREQFTLRGISPYTPLEGHLRMRMSQKFAVSVEHRGFLTIFEDISKLGFWHRRWCVLRDAKLYYWVHPEDEHEKNPVGHLDLEGVFTKNVQFVNREKCARPFTFLLETTRAAQPGDADGLIVKTNGIQTTIEHFLLADTREEGLQWMSKFNKTLSLIRAWGPFRDPA</sequence>
<dbReference type="InterPro" id="IPR012966">
    <property type="entry name" value="AHD"/>
</dbReference>
<feature type="compositionally biased region" description="Low complexity" evidence="2">
    <location>
        <begin position="42"/>
        <end position="56"/>
    </location>
</feature>
<feature type="compositionally biased region" description="Polar residues" evidence="2">
    <location>
        <begin position="323"/>
        <end position="350"/>
    </location>
</feature>
<dbReference type="PROSITE" id="PS50003">
    <property type="entry name" value="PH_DOMAIN"/>
    <property type="match status" value="1"/>
</dbReference>
<dbReference type="SUPFAM" id="SSF50729">
    <property type="entry name" value="PH domain-like"/>
    <property type="match status" value="1"/>
</dbReference>
<dbReference type="PANTHER" id="PTHR21538:SF23">
    <property type="entry name" value="ANILLIN"/>
    <property type="match status" value="1"/>
</dbReference>
<dbReference type="InterPro" id="IPR037840">
    <property type="entry name" value="PH_Anillin"/>
</dbReference>
<dbReference type="GO" id="GO:0031106">
    <property type="term" value="P:septin ring organization"/>
    <property type="evidence" value="ECO:0007669"/>
    <property type="project" value="TreeGrafter"/>
</dbReference>
<dbReference type="Pfam" id="PF16018">
    <property type="entry name" value="Anillin_N"/>
    <property type="match status" value="1"/>
</dbReference>
<evidence type="ECO:0000256" key="2">
    <source>
        <dbReference type="SAM" id="MobiDB-lite"/>
    </source>
</evidence>
<dbReference type="InterPro" id="IPR011993">
    <property type="entry name" value="PH-like_dom_sf"/>
</dbReference>
<dbReference type="Pfam" id="PF00169">
    <property type="entry name" value="PH"/>
    <property type="match status" value="1"/>
</dbReference>
<protein>
    <submittedName>
        <fullName evidence="4">Actin-binding protein anillin</fullName>
    </submittedName>
</protein>
<feature type="region of interest" description="Disordered" evidence="2">
    <location>
        <begin position="161"/>
        <end position="226"/>
    </location>
</feature>
<dbReference type="GO" id="GO:0000915">
    <property type="term" value="P:actomyosin contractile ring assembly"/>
    <property type="evidence" value="ECO:0007669"/>
    <property type="project" value="TreeGrafter"/>
</dbReference>
<feature type="region of interest" description="Disordered" evidence="2">
    <location>
        <begin position="259"/>
        <end position="350"/>
    </location>
</feature>
<dbReference type="PANTHER" id="PTHR21538">
    <property type="entry name" value="ANILLIN/RHOTEKIN RTKN"/>
    <property type="match status" value="1"/>
</dbReference>
<feature type="compositionally biased region" description="Basic and acidic residues" evidence="2">
    <location>
        <begin position="175"/>
        <end position="185"/>
    </location>
</feature>
<keyword evidence="1" id="KW-0175">Coiled coil</keyword>
<feature type="compositionally biased region" description="Polar residues" evidence="2">
    <location>
        <begin position="259"/>
        <end position="272"/>
    </location>
</feature>
<feature type="domain" description="PH" evidence="3">
    <location>
        <begin position="1048"/>
        <end position="1172"/>
    </location>
</feature>
<dbReference type="InterPro" id="IPR031970">
    <property type="entry name" value="Anillin_N"/>
</dbReference>
<feature type="region of interest" description="Disordered" evidence="2">
    <location>
        <begin position="694"/>
        <end position="715"/>
    </location>
</feature>
<feature type="compositionally biased region" description="Basic and acidic residues" evidence="2">
    <location>
        <begin position="204"/>
        <end position="226"/>
    </location>
</feature>
<reference evidence="4 5" key="1">
    <citation type="journal article" date="2014" name="Curr. Biol.">
        <title>The genome of the clonal raider ant Cerapachys biroi.</title>
        <authorList>
            <person name="Oxley P.R."/>
            <person name="Ji L."/>
            <person name="Fetter-Pruneda I."/>
            <person name="McKenzie S.K."/>
            <person name="Li C."/>
            <person name="Hu H."/>
            <person name="Zhang G."/>
            <person name="Kronauer D.J."/>
        </authorList>
    </citation>
    <scope>NUCLEOTIDE SEQUENCE [LARGE SCALE GENOMIC DNA]</scope>
</reference>
<feature type="compositionally biased region" description="Pro residues" evidence="2">
    <location>
        <begin position="514"/>
        <end position="533"/>
    </location>
</feature>
<dbReference type="SMART" id="SM00233">
    <property type="entry name" value="PH"/>
    <property type="match status" value="1"/>
</dbReference>
<dbReference type="FunFam" id="2.30.29.30:FF:000111">
    <property type="entry name" value="anillin isoform X1"/>
    <property type="match status" value="1"/>
</dbReference>
<dbReference type="Gene3D" id="2.30.29.30">
    <property type="entry name" value="Pleckstrin-homology domain (PH domain)/Phosphotyrosine-binding domain (PTB)"/>
    <property type="match status" value="1"/>
</dbReference>
<feature type="region of interest" description="Disordered" evidence="2">
    <location>
        <begin position="42"/>
        <end position="70"/>
    </location>
</feature>
<dbReference type="OrthoDB" id="10265007at2759"/>
<dbReference type="InterPro" id="IPR001849">
    <property type="entry name" value="PH_domain"/>
</dbReference>
<dbReference type="Proteomes" id="UP000053097">
    <property type="component" value="Unassembled WGS sequence"/>
</dbReference>
<name>A0A026VUQ8_OOCBI</name>
<feature type="compositionally biased region" description="Low complexity" evidence="2">
    <location>
        <begin position="300"/>
        <end position="318"/>
    </location>
</feature>
<organism evidence="4 5">
    <name type="scientific">Ooceraea biroi</name>
    <name type="common">Clonal raider ant</name>
    <name type="synonym">Cerapachys biroi</name>
    <dbReference type="NCBI Taxonomy" id="2015173"/>
    <lineage>
        <taxon>Eukaryota</taxon>
        <taxon>Metazoa</taxon>
        <taxon>Ecdysozoa</taxon>
        <taxon>Arthropoda</taxon>
        <taxon>Hexapoda</taxon>
        <taxon>Insecta</taxon>
        <taxon>Pterygota</taxon>
        <taxon>Neoptera</taxon>
        <taxon>Endopterygota</taxon>
        <taxon>Hymenoptera</taxon>
        <taxon>Apocrita</taxon>
        <taxon>Aculeata</taxon>
        <taxon>Formicoidea</taxon>
        <taxon>Formicidae</taxon>
        <taxon>Dorylinae</taxon>
        <taxon>Ooceraea</taxon>
    </lineage>
</organism>
<gene>
    <name evidence="4" type="ORF">X777_16503</name>
</gene>
<dbReference type="STRING" id="2015173.A0A026VUQ8"/>
<dbReference type="Pfam" id="PF08174">
    <property type="entry name" value="Anillin"/>
    <property type="match status" value="1"/>
</dbReference>
<dbReference type="AlphaFoldDB" id="A0A026VUQ8"/>
<evidence type="ECO:0000313" key="5">
    <source>
        <dbReference type="Proteomes" id="UP000053097"/>
    </source>
</evidence>
<dbReference type="EMBL" id="KK107921">
    <property type="protein sequence ID" value="EZA47241.1"/>
    <property type="molecule type" value="Genomic_DNA"/>
</dbReference>
<dbReference type="OMA" id="TMSIPPK"/>
<proteinExistence type="predicted"/>
<evidence type="ECO:0000259" key="3">
    <source>
        <dbReference type="PROSITE" id="PS50003"/>
    </source>
</evidence>
<dbReference type="CDD" id="cd01263">
    <property type="entry name" value="PH_anillin"/>
    <property type="match status" value="1"/>
</dbReference>
<feature type="region of interest" description="Disordered" evidence="2">
    <location>
        <begin position="757"/>
        <end position="786"/>
    </location>
</feature>
<accession>A0A026VUQ8</accession>
<evidence type="ECO:0000313" key="4">
    <source>
        <dbReference type="EMBL" id="EZA47241.1"/>
    </source>
</evidence>
<dbReference type="InterPro" id="IPR051364">
    <property type="entry name" value="Cytokinesis/Rho-signaling"/>
</dbReference>
<keyword evidence="5" id="KW-1185">Reference proteome</keyword>
<dbReference type="GO" id="GO:0005826">
    <property type="term" value="C:actomyosin contractile ring"/>
    <property type="evidence" value="ECO:0007669"/>
    <property type="project" value="TreeGrafter"/>
</dbReference>
<dbReference type="GO" id="GO:0000281">
    <property type="term" value="P:mitotic cytokinesis"/>
    <property type="evidence" value="ECO:0007669"/>
    <property type="project" value="TreeGrafter"/>
</dbReference>